<organism evidence="2 3">
    <name type="scientific">Oceanobacillus kapialis</name>
    <dbReference type="NCBI Taxonomy" id="481353"/>
    <lineage>
        <taxon>Bacteria</taxon>
        <taxon>Bacillati</taxon>
        <taxon>Bacillota</taxon>
        <taxon>Bacilli</taxon>
        <taxon>Bacillales</taxon>
        <taxon>Bacillaceae</taxon>
        <taxon>Oceanobacillus</taxon>
    </lineage>
</organism>
<dbReference type="EMBL" id="JBHUMX010000041">
    <property type="protein sequence ID" value="MFD2630015.1"/>
    <property type="molecule type" value="Genomic_DNA"/>
</dbReference>
<keyword evidence="1" id="KW-0812">Transmembrane</keyword>
<keyword evidence="1" id="KW-1133">Transmembrane helix</keyword>
<comment type="caution">
    <text evidence="2">The sequence shown here is derived from an EMBL/GenBank/DDBJ whole genome shotgun (WGS) entry which is preliminary data.</text>
</comment>
<proteinExistence type="predicted"/>
<sequence>MRKQPGKLTFVLSFGLLFSIPLAINYYIFKFLLTIFFSSVSWDYSLIELLFVSLTCILLGLLFGMYVQSKRRMEVD</sequence>
<evidence type="ECO:0000313" key="2">
    <source>
        <dbReference type="EMBL" id="MFD2630015.1"/>
    </source>
</evidence>
<accession>A0ABW5Q3L0</accession>
<dbReference type="Proteomes" id="UP001597451">
    <property type="component" value="Unassembled WGS sequence"/>
</dbReference>
<dbReference type="RefSeq" id="WP_379562837.1">
    <property type="nucleotide sequence ID" value="NZ_JBHUMX010000041.1"/>
</dbReference>
<keyword evidence="1" id="KW-0472">Membrane</keyword>
<protein>
    <submittedName>
        <fullName evidence="2">Uncharacterized protein</fullName>
    </submittedName>
</protein>
<evidence type="ECO:0000313" key="3">
    <source>
        <dbReference type="Proteomes" id="UP001597451"/>
    </source>
</evidence>
<name>A0ABW5Q3L0_9BACI</name>
<gene>
    <name evidence="2" type="ORF">ACFSUN_14605</name>
</gene>
<feature type="transmembrane region" description="Helical" evidence="1">
    <location>
        <begin position="7"/>
        <end position="29"/>
    </location>
</feature>
<evidence type="ECO:0000256" key="1">
    <source>
        <dbReference type="SAM" id="Phobius"/>
    </source>
</evidence>
<keyword evidence="3" id="KW-1185">Reference proteome</keyword>
<feature type="transmembrane region" description="Helical" evidence="1">
    <location>
        <begin position="49"/>
        <end position="67"/>
    </location>
</feature>
<reference evidence="3" key="1">
    <citation type="journal article" date="2019" name="Int. J. Syst. Evol. Microbiol.">
        <title>The Global Catalogue of Microorganisms (GCM) 10K type strain sequencing project: providing services to taxonomists for standard genome sequencing and annotation.</title>
        <authorList>
            <consortium name="The Broad Institute Genomics Platform"/>
            <consortium name="The Broad Institute Genome Sequencing Center for Infectious Disease"/>
            <person name="Wu L."/>
            <person name="Ma J."/>
        </authorList>
    </citation>
    <scope>NUCLEOTIDE SEQUENCE [LARGE SCALE GENOMIC DNA]</scope>
    <source>
        <strain evidence="3">TISTR 1858</strain>
    </source>
</reference>